<organism evidence="2 3">
    <name type="scientific">Candidatus Giovannonibacteria bacterium RIFCSPLOWO2_01_FULL_46_13</name>
    <dbReference type="NCBI Taxonomy" id="1798352"/>
    <lineage>
        <taxon>Bacteria</taxon>
        <taxon>Candidatus Giovannoniibacteriota</taxon>
    </lineage>
</organism>
<name>A0A1F5X336_9BACT</name>
<protein>
    <recommendedName>
        <fullName evidence="1">Bacterial spore germination immunoglobulin-like domain-containing protein</fullName>
    </recommendedName>
</protein>
<gene>
    <name evidence="2" type="ORF">A3B18_00060</name>
</gene>
<dbReference type="Proteomes" id="UP000178684">
    <property type="component" value="Unassembled WGS sequence"/>
</dbReference>
<feature type="domain" description="Bacterial spore germination immunoglobulin-like" evidence="1">
    <location>
        <begin position="79"/>
        <end position="166"/>
    </location>
</feature>
<accession>A0A1F5X336</accession>
<evidence type="ECO:0000259" key="1">
    <source>
        <dbReference type="Pfam" id="PF10648"/>
    </source>
</evidence>
<dbReference type="AlphaFoldDB" id="A0A1F5X336"/>
<evidence type="ECO:0000313" key="2">
    <source>
        <dbReference type="EMBL" id="OGF82335.1"/>
    </source>
</evidence>
<dbReference type="EMBL" id="MFIE01000022">
    <property type="protein sequence ID" value="OGF82335.1"/>
    <property type="molecule type" value="Genomic_DNA"/>
</dbReference>
<dbReference type="InterPro" id="IPR018911">
    <property type="entry name" value="Gmad2_Ig-like_dom"/>
</dbReference>
<evidence type="ECO:0000313" key="3">
    <source>
        <dbReference type="Proteomes" id="UP000178684"/>
    </source>
</evidence>
<dbReference type="Pfam" id="PF10648">
    <property type="entry name" value="Gmad2"/>
    <property type="match status" value="1"/>
</dbReference>
<sequence length="181" mass="20103">MKNAAIILLLIIILAGGWYLWSNKQPEDSNVPLATASSFEDCVAKGFAVMESYPRQCKSPDGKSFTEDIGNSLEKQNLIRLASPKPNQIVMSPLIVEGEARGTWYFEASFPVTLYDGKGNVVARAPAEAQSEWMTENFVQFKVGLKFTAPETDTGFLVLSKDNPSGLPEHDDEMRIPIRFR</sequence>
<comment type="caution">
    <text evidence="2">The sequence shown here is derived from an EMBL/GenBank/DDBJ whole genome shotgun (WGS) entry which is preliminary data.</text>
</comment>
<reference evidence="2 3" key="1">
    <citation type="journal article" date="2016" name="Nat. Commun.">
        <title>Thousands of microbial genomes shed light on interconnected biogeochemical processes in an aquifer system.</title>
        <authorList>
            <person name="Anantharaman K."/>
            <person name="Brown C.T."/>
            <person name="Hug L.A."/>
            <person name="Sharon I."/>
            <person name="Castelle C.J."/>
            <person name="Probst A.J."/>
            <person name="Thomas B.C."/>
            <person name="Singh A."/>
            <person name="Wilkins M.J."/>
            <person name="Karaoz U."/>
            <person name="Brodie E.L."/>
            <person name="Williams K.H."/>
            <person name="Hubbard S.S."/>
            <person name="Banfield J.F."/>
        </authorList>
    </citation>
    <scope>NUCLEOTIDE SEQUENCE [LARGE SCALE GENOMIC DNA]</scope>
</reference>
<proteinExistence type="predicted"/>